<dbReference type="InterPro" id="IPR006103">
    <property type="entry name" value="Glyco_hydro_2_cat"/>
</dbReference>
<evidence type="ECO:0000313" key="9">
    <source>
        <dbReference type="EMBL" id="EAQ49063.1"/>
    </source>
</evidence>
<dbReference type="GO" id="GO:0019391">
    <property type="term" value="P:glucuronoside catabolic process"/>
    <property type="evidence" value="ECO:0007669"/>
    <property type="project" value="TreeGrafter"/>
</dbReference>
<dbReference type="InterPro" id="IPR017853">
    <property type="entry name" value="GH"/>
</dbReference>
<comment type="caution">
    <text evidence="9">The sequence shown here is derived from an EMBL/GenBank/DDBJ whole genome shotgun (WGS) entry which is preliminary data.</text>
</comment>
<dbReference type="Proteomes" id="UP000001601">
    <property type="component" value="Unassembled WGS sequence"/>
</dbReference>
<dbReference type="PANTHER" id="PTHR10066">
    <property type="entry name" value="BETA-GLUCURONIDASE"/>
    <property type="match status" value="1"/>
</dbReference>
<comment type="similarity">
    <text evidence="1">Belongs to the glycosyl hydrolase 2 family.</text>
</comment>
<dbReference type="HOGENOM" id="CLU_006501_6_3_10"/>
<evidence type="ECO:0000313" key="10">
    <source>
        <dbReference type="Proteomes" id="UP000001601"/>
    </source>
</evidence>
<organism evidence="9 10">
    <name type="scientific">Leeuwenhoekiella blandensis (strain CECT 7118 / CCUG 51940 / KCTC 22103 / MED217)</name>
    <name type="common">Flavobacterium sp. (strain MED217)</name>
    <dbReference type="NCBI Taxonomy" id="398720"/>
    <lineage>
        <taxon>Bacteria</taxon>
        <taxon>Pseudomonadati</taxon>
        <taxon>Bacteroidota</taxon>
        <taxon>Flavobacteriia</taxon>
        <taxon>Flavobacteriales</taxon>
        <taxon>Flavobacteriaceae</taxon>
        <taxon>Leeuwenhoekiella</taxon>
    </lineage>
</organism>
<evidence type="ECO:0000256" key="3">
    <source>
        <dbReference type="ARBA" id="ARBA00016205"/>
    </source>
</evidence>
<feature type="domain" description="Glycoside hydrolase family 2 immunoglobulin-like beta-sandwich" evidence="6">
    <location>
        <begin position="232"/>
        <end position="326"/>
    </location>
</feature>
<dbReference type="GO" id="GO:0030246">
    <property type="term" value="F:carbohydrate binding"/>
    <property type="evidence" value="ECO:0007669"/>
    <property type="project" value="TreeGrafter"/>
</dbReference>
<dbReference type="OrthoDB" id="9801077at2"/>
<dbReference type="EC" id="3.2.1.31" evidence="2"/>
<keyword evidence="5" id="KW-0326">Glycosidase</keyword>
<dbReference type="SUPFAM" id="SSF49785">
    <property type="entry name" value="Galactose-binding domain-like"/>
    <property type="match status" value="1"/>
</dbReference>
<dbReference type="GO" id="GO:0004566">
    <property type="term" value="F:beta-glucuronidase activity"/>
    <property type="evidence" value="ECO:0007669"/>
    <property type="project" value="UniProtKB-EC"/>
</dbReference>
<dbReference type="InterPro" id="IPR008979">
    <property type="entry name" value="Galactose-bd-like_sf"/>
</dbReference>
<dbReference type="GO" id="GO:0005975">
    <property type="term" value="P:carbohydrate metabolic process"/>
    <property type="evidence" value="ECO:0007669"/>
    <property type="project" value="InterPro"/>
</dbReference>
<name>A3XN09_LEEBM</name>
<dbReference type="Pfam" id="PF00703">
    <property type="entry name" value="Glyco_hydro_2"/>
    <property type="match status" value="1"/>
</dbReference>
<dbReference type="Gene3D" id="2.60.120.260">
    <property type="entry name" value="Galactose-binding domain-like"/>
    <property type="match status" value="1"/>
</dbReference>
<dbReference type="AlphaFoldDB" id="A3XN09"/>
<dbReference type="PANTHER" id="PTHR10066:SF67">
    <property type="entry name" value="BETA-GLUCURONIDASE"/>
    <property type="match status" value="1"/>
</dbReference>
<protein>
    <recommendedName>
        <fullName evidence="3">Beta-glucuronidase</fullName>
        <ecNumber evidence="2">3.2.1.31</ecNumber>
    </recommendedName>
</protein>
<proteinExistence type="inferred from homology"/>
<evidence type="ECO:0000256" key="2">
    <source>
        <dbReference type="ARBA" id="ARBA00012761"/>
    </source>
</evidence>
<keyword evidence="10" id="KW-1185">Reference proteome</keyword>
<accession>A3XN09</accession>
<sequence>MTLFSINTKIKSEFCKKVYILHFKSKFKMKRYIKLFILCLVLSQSIFYVHGQDLFINNTVNRKYTNLNGKWEYVLDPYKTGGMGGAAVYENKEATGKTDRVEYSFDTAETLYVPGSFNTQKPELKYFEGIVWYRKTFDKANIDANKRYFINVGAANYKTKVTFNGKVLGEHEGGFTPFSYEITDLLKEKDNYLIIGVNSGRRADYIPSVVTDWFNHGGITRDVKLLETEKTFINNFFIALDKSSLDKKNKTIKGSVFFDGPQITQEISVKIPELKVEETFNTNQEGPTTFSFSVKNLKLWEPANPKLYEVHISAGSSSVKDAVGFRTIETRGREILLNGKPVFLKGICLHDENPFRKDRANTTEDAELVLNWAQELGCNFIRLAHYPHQEKLVRLADEKGILLWEELPLYWGIQWGNLEVLEKAKSQYDELINRDYNRASSIIWSIANETAPGKDRNNFLSNLADYIRSKDSTRLISAAVKKDQEIDGHPDSVYTYNDPLIEKLDIISINEYLGWYGGLPEESRTKSFTTGMKKPIIVSEFGGGALQGFHGDKHTRWSEEFQENLYKESLAMFDKIEGLAGMTPWILVDFMSPLRQLRGVQDGWNRKGLISEKGQKKKAFFILKEYYDNK</sequence>
<dbReference type="InterPro" id="IPR013783">
    <property type="entry name" value="Ig-like_fold"/>
</dbReference>
<evidence type="ECO:0000256" key="1">
    <source>
        <dbReference type="ARBA" id="ARBA00007401"/>
    </source>
</evidence>
<dbReference type="InterPro" id="IPR006101">
    <property type="entry name" value="Glyco_hydro_2"/>
</dbReference>
<feature type="domain" description="Glycoside hydrolase family 2 catalytic" evidence="7">
    <location>
        <begin position="329"/>
        <end position="628"/>
    </location>
</feature>
<dbReference type="InterPro" id="IPR006102">
    <property type="entry name" value="Ig-like_GH2"/>
</dbReference>
<evidence type="ECO:0000256" key="5">
    <source>
        <dbReference type="ARBA" id="ARBA00023295"/>
    </source>
</evidence>
<evidence type="ECO:0000256" key="4">
    <source>
        <dbReference type="ARBA" id="ARBA00022801"/>
    </source>
</evidence>
<dbReference type="Pfam" id="PF02836">
    <property type="entry name" value="Glyco_hydro_2_C"/>
    <property type="match status" value="1"/>
</dbReference>
<dbReference type="Gene3D" id="3.20.20.80">
    <property type="entry name" value="Glycosidases"/>
    <property type="match status" value="1"/>
</dbReference>
<dbReference type="eggNOG" id="COG3250">
    <property type="taxonomic scope" value="Bacteria"/>
</dbReference>
<dbReference type="Pfam" id="PF02837">
    <property type="entry name" value="Glyco_hydro_2_N"/>
    <property type="match status" value="1"/>
</dbReference>
<gene>
    <name evidence="9" type="ORF">MED217_06656</name>
</gene>
<dbReference type="STRING" id="398720.MED217_06656"/>
<reference evidence="9 10" key="1">
    <citation type="journal article" date="2007" name="Nature">
        <title>Light stimulates growth of proteorhodopsin-containing marine Flavobacteria.</title>
        <authorList>
            <person name="Gomez-Consarnau L."/>
            <person name="Gonzalez J.M."/>
            <person name="Coll-Llado M."/>
            <person name="Gourdon P."/>
            <person name="Pascher T."/>
            <person name="Neutze R."/>
            <person name="Pedros-Alio C."/>
            <person name="Pinhassi J."/>
        </authorList>
    </citation>
    <scope>NUCLEOTIDE SEQUENCE [LARGE SCALE GENOMIC DNA]</scope>
    <source>
        <strain evidence="9 10">MED217</strain>
    </source>
</reference>
<dbReference type="InterPro" id="IPR036156">
    <property type="entry name" value="Beta-gal/glucu_dom_sf"/>
</dbReference>
<evidence type="ECO:0000259" key="7">
    <source>
        <dbReference type="Pfam" id="PF02836"/>
    </source>
</evidence>
<dbReference type="InterPro" id="IPR006104">
    <property type="entry name" value="Glyco_hydro_2_N"/>
</dbReference>
<dbReference type="SUPFAM" id="SSF49303">
    <property type="entry name" value="beta-Galactosidase/glucuronidase domain"/>
    <property type="match status" value="1"/>
</dbReference>
<dbReference type="Gene3D" id="2.60.40.10">
    <property type="entry name" value="Immunoglobulins"/>
    <property type="match status" value="1"/>
</dbReference>
<evidence type="ECO:0000259" key="6">
    <source>
        <dbReference type="Pfam" id="PF00703"/>
    </source>
</evidence>
<feature type="domain" description="Glycosyl hydrolases family 2 sugar binding" evidence="8">
    <location>
        <begin position="66"/>
        <end position="228"/>
    </location>
</feature>
<evidence type="ECO:0000259" key="8">
    <source>
        <dbReference type="Pfam" id="PF02837"/>
    </source>
</evidence>
<dbReference type="EMBL" id="AANC01000005">
    <property type="protein sequence ID" value="EAQ49063.1"/>
    <property type="molecule type" value="Genomic_DNA"/>
</dbReference>
<dbReference type="PRINTS" id="PR00132">
    <property type="entry name" value="GLHYDRLASE2"/>
</dbReference>
<keyword evidence="4" id="KW-0378">Hydrolase</keyword>
<dbReference type="SUPFAM" id="SSF51445">
    <property type="entry name" value="(Trans)glycosidases"/>
    <property type="match status" value="1"/>
</dbReference>